<evidence type="ECO:0000256" key="2">
    <source>
        <dbReference type="SAM" id="Phobius"/>
    </source>
</evidence>
<protein>
    <submittedName>
        <fullName evidence="3">Centrosomal of 78 kDa</fullName>
    </submittedName>
</protein>
<organism evidence="3 4">
    <name type="scientific">Brachionus plicatilis</name>
    <name type="common">Marine rotifer</name>
    <name type="synonym">Brachionus muelleri</name>
    <dbReference type="NCBI Taxonomy" id="10195"/>
    <lineage>
        <taxon>Eukaryota</taxon>
        <taxon>Metazoa</taxon>
        <taxon>Spiralia</taxon>
        <taxon>Gnathifera</taxon>
        <taxon>Rotifera</taxon>
        <taxon>Eurotatoria</taxon>
        <taxon>Monogononta</taxon>
        <taxon>Pseudotrocha</taxon>
        <taxon>Ploima</taxon>
        <taxon>Brachionidae</taxon>
        <taxon>Brachionus</taxon>
    </lineage>
</organism>
<dbReference type="InterPro" id="IPR001611">
    <property type="entry name" value="Leu-rich_rpt"/>
</dbReference>
<evidence type="ECO:0000256" key="1">
    <source>
        <dbReference type="SAM" id="MobiDB-lite"/>
    </source>
</evidence>
<dbReference type="OrthoDB" id="78308at2759"/>
<dbReference type="GO" id="GO:0036064">
    <property type="term" value="C:ciliary basal body"/>
    <property type="evidence" value="ECO:0007669"/>
    <property type="project" value="TreeGrafter"/>
</dbReference>
<dbReference type="PANTHER" id="PTHR24110">
    <property type="entry name" value="CENTROSOMAL PROTEIN OF 78 KDA"/>
    <property type="match status" value="1"/>
</dbReference>
<dbReference type="Pfam" id="PF13516">
    <property type="entry name" value="LRR_6"/>
    <property type="match status" value="2"/>
</dbReference>
<keyword evidence="2" id="KW-1133">Transmembrane helix</keyword>
<reference evidence="3 4" key="1">
    <citation type="journal article" date="2018" name="Sci. Rep.">
        <title>Genomic signatures of local adaptation to the degree of environmental predictability in rotifers.</title>
        <authorList>
            <person name="Franch-Gras L."/>
            <person name="Hahn C."/>
            <person name="Garcia-Roger E.M."/>
            <person name="Carmona M.J."/>
            <person name="Serra M."/>
            <person name="Gomez A."/>
        </authorList>
    </citation>
    <scope>NUCLEOTIDE SEQUENCE [LARGE SCALE GENOMIC DNA]</scope>
    <source>
        <strain evidence="3">HYR1</strain>
    </source>
</reference>
<feature type="region of interest" description="Disordered" evidence="1">
    <location>
        <begin position="186"/>
        <end position="211"/>
    </location>
</feature>
<accession>A0A3M7QEV3</accession>
<comment type="caution">
    <text evidence="3">The sequence shown here is derived from an EMBL/GenBank/DDBJ whole genome shotgun (WGS) entry which is preliminary data.</text>
</comment>
<dbReference type="SUPFAM" id="SSF52047">
    <property type="entry name" value="RNI-like"/>
    <property type="match status" value="1"/>
</dbReference>
<feature type="region of interest" description="Disordered" evidence="1">
    <location>
        <begin position="241"/>
        <end position="260"/>
    </location>
</feature>
<dbReference type="PRINTS" id="PR02062">
    <property type="entry name" value="CENTROSOME78"/>
</dbReference>
<feature type="compositionally biased region" description="Polar residues" evidence="1">
    <location>
        <begin position="186"/>
        <end position="196"/>
    </location>
</feature>
<keyword evidence="4" id="KW-1185">Reference proteome</keyword>
<name>A0A3M7QEV3_BRAPC</name>
<gene>
    <name evidence="3" type="ORF">BpHYR1_013911</name>
</gene>
<evidence type="ECO:0000313" key="3">
    <source>
        <dbReference type="EMBL" id="RNA09714.1"/>
    </source>
</evidence>
<feature type="transmembrane region" description="Helical" evidence="2">
    <location>
        <begin position="349"/>
        <end position="368"/>
    </location>
</feature>
<dbReference type="SMART" id="SM00368">
    <property type="entry name" value="LRR_RI"/>
    <property type="match status" value="3"/>
</dbReference>
<keyword evidence="2" id="KW-0812">Transmembrane</keyword>
<dbReference type="InterPro" id="IPR026212">
    <property type="entry name" value="Cep78"/>
</dbReference>
<dbReference type="EMBL" id="REGN01006384">
    <property type="protein sequence ID" value="RNA09714.1"/>
    <property type="molecule type" value="Genomic_DNA"/>
</dbReference>
<dbReference type="GO" id="GO:0005813">
    <property type="term" value="C:centrosome"/>
    <property type="evidence" value="ECO:0007669"/>
    <property type="project" value="TreeGrafter"/>
</dbReference>
<dbReference type="GO" id="GO:0044782">
    <property type="term" value="P:cilium organization"/>
    <property type="evidence" value="ECO:0007669"/>
    <property type="project" value="TreeGrafter"/>
</dbReference>
<dbReference type="InterPro" id="IPR032675">
    <property type="entry name" value="LRR_dom_sf"/>
</dbReference>
<feature type="compositionally biased region" description="Polar residues" evidence="1">
    <location>
        <begin position="241"/>
        <end position="251"/>
    </location>
</feature>
<evidence type="ECO:0000313" key="4">
    <source>
        <dbReference type="Proteomes" id="UP000276133"/>
    </source>
</evidence>
<sequence>MIIISDLITGSGCSDLKFVFLQKVICKEIQNTSSLNRVDFSCCSLSSEGANILATLIKVQALKRHNEAWKDSLRYGRPDLDSMFGIRRITINSNELIGDKGVQCLADAFKSDLWLKALDLQDCGITTQGANYLLDGLKFNAMMHVLDVRLNVGIDRDTLQKIMEQVMINSSGNNTEYEWLALTQQNNHKSTSLSPSNQKKNKKRRNTNISFTKKSQVNTVSNSFNKMKRCKSTGSVLCNKSPIASTSSGQQPKPGVPWRTAARASRFRAPGSSAYRRAIGLSSSNNQCDEDNDDEYDEEMLDEEDQDQIEELRNNSSMYRQGRNYIASSTLDFDKLNDQIQSNVFNASLYLMFIYYFFAKLINSNFLIQQLKLIKRRGVMCKVFKY</sequence>
<dbReference type="PANTHER" id="PTHR24110:SF3">
    <property type="entry name" value="CENTROSOMAL PROTEIN OF 78 KDA"/>
    <property type="match status" value="1"/>
</dbReference>
<dbReference type="Gene3D" id="3.80.10.10">
    <property type="entry name" value="Ribonuclease Inhibitor"/>
    <property type="match status" value="1"/>
</dbReference>
<keyword evidence="2" id="KW-0472">Membrane</keyword>
<dbReference type="AlphaFoldDB" id="A0A3M7QEV3"/>
<proteinExistence type="predicted"/>
<dbReference type="Proteomes" id="UP000276133">
    <property type="component" value="Unassembled WGS sequence"/>
</dbReference>
<dbReference type="STRING" id="10195.A0A3M7QEV3"/>